<accession>A0A7S1U0E9</accession>
<comment type="function">
    <text evidence="1">Binds directly to 16S ribosomal RNA.</text>
</comment>
<evidence type="ECO:0000256" key="8">
    <source>
        <dbReference type="SAM" id="MobiDB-lite"/>
    </source>
</evidence>
<reference evidence="9" key="1">
    <citation type="submission" date="2021-01" db="EMBL/GenBank/DDBJ databases">
        <authorList>
            <person name="Corre E."/>
            <person name="Pelletier E."/>
            <person name="Niang G."/>
            <person name="Scheremetjew M."/>
            <person name="Finn R."/>
            <person name="Kale V."/>
            <person name="Holt S."/>
            <person name="Cochrane G."/>
            <person name="Meng A."/>
            <person name="Brown T."/>
            <person name="Cohen L."/>
        </authorList>
    </citation>
    <scope>NUCLEOTIDE SEQUENCE</scope>
    <source>
        <strain evidence="9">CCMP2877</strain>
    </source>
</reference>
<evidence type="ECO:0000256" key="6">
    <source>
        <dbReference type="ARBA" id="ARBA00023274"/>
    </source>
</evidence>
<evidence type="ECO:0000256" key="5">
    <source>
        <dbReference type="ARBA" id="ARBA00022980"/>
    </source>
</evidence>
<dbReference type="GO" id="GO:0006412">
    <property type="term" value="P:translation"/>
    <property type="evidence" value="ECO:0007669"/>
    <property type="project" value="InterPro"/>
</dbReference>
<gene>
    <name evidence="9" type="ORF">PPAR1163_LOCUS11423</name>
</gene>
<organism evidence="9">
    <name type="scientific">Phaeomonas parva</name>
    <dbReference type="NCBI Taxonomy" id="124430"/>
    <lineage>
        <taxon>Eukaryota</taxon>
        <taxon>Sar</taxon>
        <taxon>Stramenopiles</taxon>
        <taxon>Ochrophyta</taxon>
        <taxon>Pinguiophyceae</taxon>
        <taxon>Pinguiochrysidales</taxon>
        <taxon>Pinguiochrysidaceae</taxon>
        <taxon>Phaeomonas</taxon>
    </lineage>
</organism>
<dbReference type="PANTHER" id="PTHR33398">
    <property type="entry name" value="30S RIBOSOMAL PROTEIN S20"/>
    <property type="match status" value="1"/>
</dbReference>
<dbReference type="GO" id="GO:0005829">
    <property type="term" value="C:cytosol"/>
    <property type="evidence" value="ECO:0007669"/>
    <property type="project" value="TreeGrafter"/>
</dbReference>
<dbReference type="AlphaFoldDB" id="A0A7S1U0E9"/>
<feature type="compositionally biased region" description="Basic residues" evidence="8">
    <location>
        <begin position="30"/>
        <end position="45"/>
    </location>
</feature>
<dbReference type="EMBL" id="HBGJ01017818">
    <property type="protein sequence ID" value="CAD9253056.1"/>
    <property type="molecule type" value="Transcribed_RNA"/>
</dbReference>
<dbReference type="FunFam" id="1.20.58.110:FF:000001">
    <property type="entry name" value="30S ribosomal protein S20"/>
    <property type="match status" value="1"/>
</dbReference>
<evidence type="ECO:0000313" key="9">
    <source>
        <dbReference type="EMBL" id="CAD9253056.1"/>
    </source>
</evidence>
<dbReference type="SUPFAM" id="SSF46992">
    <property type="entry name" value="Ribosomal protein S20"/>
    <property type="match status" value="1"/>
</dbReference>
<protein>
    <recommendedName>
        <fullName evidence="7">30S ribosomal protein S20, chloroplastic</fullName>
    </recommendedName>
</protein>
<evidence type="ECO:0000256" key="7">
    <source>
        <dbReference type="ARBA" id="ARBA00078122"/>
    </source>
</evidence>
<keyword evidence="3" id="KW-0699">rRNA-binding</keyword>
<evidence type="ECO:0000256" key="1">
    <source>
        <dbReference type="ARBA" id="ARBA00003134"/>
    </source>
</evidence>
<keyword evidence="5" id="KW-0689">Ribosomal protein</keyword>
<dbReference type="GO" id="GO:0003735">
    <property type="term" value="F:structural constituent of ribosome"/>
    <property type="evidence" value="ECO:0007669"/>
    <property type="project" value="InterPro"/>
</dbReference>
<feature type="region of interest" description="Disordered" evidence="8">
    <location>
        <begin position="27"/>
        <end position="49"/>
    </location>
</feature>
<dbReference type="PANTHER" id="PTHR33398:SF1">
    <property type="entry name" value="SMALL RIBOSOMAL SUBUNIT PROTEIN BS20C"/>
    <property type="match status" value="1"/>
</dbReference>
<evidence type="ECO:0000256" key="4">
    <source>
        <dbReference type="ARBA" id="ARBA00022884"/>
    </source>
</evidence>
<name>A0A7S1U0E9_9STRA</name>
<dbReference type="Pfam" id="PF01649">
    <property type="entry name" value="Ribosomal_S20p"/>
    <property type="match status" value="1"/>
</dbReference>
<comment type="similarity">
    <text evidence="2">Belongs to the bacterial ribosomal protein bS20 family.</text>
</comment>
<dbReference type="NCBIfam" id="TIGR00029">
    <property type="entry name" value="S20"/>
    <property type="match status" value="1"/>
</dbReference>
<dbReference type="GO" id="GO:0070181">
    <property type="term" value="F:small ribosomal subunit rRNA binding"/>
    <property type="evidence" value="ECO:0007669"/>
    <property type="project" value="TreeGrafter"/>
</dbReference>
<dbReference type="InterPro" id="IPR036510">
    <property type="entry name" value="Ribosomal_bS20_sf"/>
</dbReference>
<dbReference type="HAMAP" id="MF_00500">
    <property type="entry name" value="Ribosomal_bS20"/>
    <property type="match status" value="1"/>
</dbReference>
<keyword evidence="6" id="KW-0687">Ribonucleoprotein</keyword>
<evidence type="ECO:0000256" key="3">
    <source>
        <dbReference type="ARBA" id="ARBA00022730"/>
    </source>
</evidence>
<keyword evidence="4" id="KW-0694">RNA-binding</keyword>
<dbReference type="GO" id="GO:0015935">
    <property type="term" value="C:small ribosomal subunit"/>
    <property type="evidence" value="ECO:0007669"/>
    <property type="project" value="TreeGrafter"/>
</dbReference>
<proteinExistence type="inferred from homology"/>
<evidence type="ECO:0000256" key="2">
    <source>
        <dbReference type="ARBA" id="ARBA00007634"/>
    </source>
</evidence>
<dbReference type="InterPro" id="IPR002583">
    <property type="entry name" value="Ribosomal_bS20"/>
</dbReference>
<dbReference type="Gene3D" id="1.20.58.110">
    <property type="entry name" value="Ribosomal protein S20"/>
    <property type="match status" value="1"/>
</dbReference>
<sequence length="112" mass="12691">MVLARPRCNESFSNEFEIFRSFTVANSPQAKKRARQNEKNRKHNASLRSMARTYVKKIQSKIEAGNYEEAQAAFQQAQPILDSMVNKGIFAKNKVARSKSRLSAKIKALKSA</sequence>